<reference evidence="1 2" key="1">
    <citation type="submission" date="2015-08" db="EMBL/GenBank/DDBJ databases">
        <title>The genome of the Asian arowana (Scleropages formosus).</title>
        <authorList>
            <person name="Tan M.H."/>
            <person name="Gan H.M."/>
            <person name="Croft L.J."/>
            <person name="Austin C.M."/>
        </authorList>
    </citation>
    <scope>NUCLEOTIDE SEQUENCE [LARGE SCALE GENOMIC DNA]</scope>
    <source>
        <strain evidence="1">Aro1</strain>
    </source>
</reference>
<dbReference type="GO" id="GO:0000387">
    <property type="term" value="P:spliceosomal snRNP assembly"/>
    <property type="evidence" value="ECO:0007669"/>
    <property type="project" value="InterPro"/>
</dbReference>
<dbReference type="GO" id="GO:0006364">
    <property type="term" value="P:rRNA processing"/>
    <property type="evidence" value="ECO:0007669"/>
    <property type="project" value="InterPro"/>
</dbReference>
<dbReference type="PANTHER" id="PTHR15571:SF2">
    <property type="entry name" value="GEM-ASSOCIATED PROTEIN 4"/>
    <property type="match status" value="1"/>
</dbReference>
<sequence>MEAESWLSCEKTAVLQGGFLLAERLCHPTPLSNLGKADWASVCGPVLQAVQEICGGGRGGDTDGDYWRKKIICILWSKLLAAEKDEDDDCRWRENPLFSAQNAFPPISHTVLLEFVKSSGCSAAYAELLCCFPGKALCSELSLLLSHVTEESSAEDLKLLLEVWWELWKGRRPQLQPLKQALEEAFSAQCLRYTCSDFLPQAPKRFKKDSNEPQVSCMPSMLFQTLRQLKEHVDSPELSCFALSNCLDTLYTSFLLDSMFAPPACLDLHTLTLDVCLREGHNGTDDTTFVEIVRETQRDLRASSTPSPFKPEEISWVEALQITCDLACNWQSRGLLSAPDDGAPGPTVLRLKRSLRTVVQAIKDLLATNTLVGGQMEDVRHLQEQLEALEVLSVPDPNFSSTQMARVAMVIIDNRLEGLKDVALLFASQVGWASSGNEWIDCLERNQDIFQTKELVLKLLSTLAVQCQSETNLFQCKKLRSVIVAIFLALPLPCKNETLAGMLASCGKGGLCGLLPCSLSESFEKELNMTFNSIIQSRGQNSLRLAVSAVACAAFQDPEATLCQCCHLSVVNLGAHTLLAQILHQLPGLKYLSTQSSEKLGQKEESLLCLCLRDAAWSKLSSPKEEQQFLQFLVALMEPSTVTEEMVKGVGLLSPDEVVRAFVLPFFSPSSVPSCSLELTLQVLLAALRLEPGESQAASPHWIMDCSPFPILFTLCQLLDNSYQCWEEQADGFHVSMESKELLIQALTLLGELVGREVAADPSTWYRAISWLYGKVEALDWTVRFRLKAVWGTHFKNEVPSSLLAVCKLPQGEWSELNLDQYGPGTGLTAWAECCCLSDEVREILLSSLELDQSSPGEMCMFSKGLLVALTQVLPWCTAEEWTRLLGAVQELLTSDRLHTPYSLEYVDSLPLLDLRVFAVELRLSVLLLRVFQLMCSSSCSAWLPTRGLGHISRLYASAVRGIITSVLGKLRTPESAGVSEVLFALTQLFCHVLHVQVMLPTLAEPLYLCALELMTQVEAVLTAHPGSSSALERDDIRHLLSSIIENVDSVEVKAAMRQKIAAL</sequence>
<dbReference type="EMBL" id="JARO02002225">
    <property type="protein sequence ID" value="KPP73223.1"/>
    <property type="molecule type" value="Genomic_DNA"/>
</dbReference>
<dbReference type="GO" id="GO:0032797">
    <property type="term" value="C:SMN complex"/>
    <property type="evidence" value="ECO:0007669"/>
    <property type="project" value="InterPro"/>
</dbReference>
<gene>
    <name evidence="1" type="ORF">Z043_107708</name>
</gene>
<proteinExistence type="predicted"/>
<dbReference type="Proteomes" id="UP000034805">
    <property type="component" value="Unassembled WGS sequence"/>
</dbReference>
<comment type="caution">
    <text evidence="1">The sequence shown here is derived from an EMBL/GenBank/DDBJ whole genome shotgun (WGS) entry which is preliminary data.</text>
</comment>
<name>A0A0P7X9X5_SCLFO</name>
<organism evidence="1 2">
    <name type="scientific">Scleropages formosus</name>
    <name type="common">Asian bonytongue</name>
    <name type="synonym">Osteoglossum formosum</name>
    <dbReference type="NCBI Taxonomy" id="113540"/>
    <lineage>
        <taxon>Eukaryota</taxon>
        <taxon>Metazoa</taxon>
        <taxon>Chordata</taxon>
        <taxon>Craniata</taxon>
        <taxon>Vertebrata</taxon>
        <taxon>Euteleostomi</taxon>
        <taxon>Actinopterygii</taxon>
        <taxon>Neopterygii</taxon>
        <taxon>Teleostei</taxon>
        <taxon>Osteoglossocephala</taxon>
        <taxon>Osteoglossomorpha</taxon>
        <taxon>Osteoglossiformes</taxon>
        <taxon>Osteoglossidae</taxon>
        <taxon>Scleropages</taxon>
    </lineage>
</organism>
<evidence type="ECO:0008006" key="3">
    <source>
        <dbReference type="Google" id="ProtNLM"/>
    </source>
</evidence>
<dbReference type="AlphaFoldDB" id="A0A0P7X9X5"/>
<dbReference type="STRING" id="113540.ENSSFOP00015023998"/>
<dbReference type="InterPro" id="IPR033265">
    <property type="entry name" value="GEMIN4"/>
</dbReference>
<protein>
    <recommendedName>
        <fullName evidence="3">Gem-associated protein 4-like</fullName>
    </recommendedName>
</protein>
<evidence type="ECO:0000313" key="1">
    <source>
        <dbReference type="EMBL" id="KPP73223.1"/>
    </source>
</evidence>
<evidence type="ECO:0000313" key="2">
    <source>
        <dbReference type="Proteomes" id="UP000034805"/>
    </source>
</evidence>
<accession>A0A0P7X9X5</accession>
<dbReference type="PANTHER" id="PTHR15571">
    <property type="entry name" value="GEM-ASSOCIATED PROTEIN 4"/>
    <property type="match status" value="1"/>
</dbReference>